<dbReference type="InterPro" id="IPR008861">
    <property type="entry name" value="GpX-like"/>
</dbReference>
<gene>
    <name evidence="1" type="ORF">SP6_10_00600</name>
</gene>
<comment type="caution">
    <text evidence="1">The sequence shown here is derived from an EMBL/GenBank/DDBJ whole genome shotgun (WGS) entry which is preliminary data.</text>
</comment>
<proteinExistence type="predicted"/>
<dbReference type="EMBL" id="BBJS01000010">
    <property type="protein sequence ID" value="GAN12479.1"/>
    <property type="molecule type" value="Genomic_DNA"/>
</dbReference>
<keyword evidence="2" id="KW-1185">Reference proteome</keyword>
<dbReference type="AlphaFoldDB" id="A0A0C9MYS6"/>
<dbReference type="RefSeq" id="WP_042468476.1">
    <property type="nucleotide sequence ID" value="NZ_BBJS01000010.1"/>
</dbReference>
<evidence type="ECO:0000313" key="2">
    <source>
        <dbReference type="Proteomes" id="UP000032025"/>
    </source>
</evidence>
<reference evidence="1 2" key="1">
    <citation type="submission" date="2014-08" db="EMBL/GenBank/DDBJ databases">
        <title>Whole genome shotgun sequence of Sphingomonas paucimobilis NBRC 13935.</title>
        <authorList>
            <person name="Hosoyama A."/>
            <person name="Hashimoto M."/>
            <person name="Hosoyama Y."/>
            <person name="Noguchi M."/>
            <person name="Uohara A."/>
            <person name="Ohji S."/>
            <person name="Katano-Makiyama Y."/>
            <person name="Ichikawa N."/>
            <person name="Kimura A."/>
            <person name="Yamazoe A."/>
            <person name="Fujita N."/>
        </authorList>
    </citation>
    <scope>NUCLEOTIDE SEQUENCE [LARGE SCALE GENOMIC DNA]</scope>
    <source>
        <strain evidence="1 2">NBRC 13935</strain>
    </source>
</reference>
<accession>A0A0C9MYS6</accession>
<organism evidence="1 2">
    <name type="scientific">Sphingomonas paucimobilis NBRC 13935</name>
    <dbReference type="NCBI Taxonomy" id="1219050"/>
    <lineage>
        <taxon>Bacteria</taxon>
        <taxon>Pseudomonadati</taxon>
        <taxon>Pseudomonadota</taxon>
        <taxon>Alphaproteobacteria</taxon>
        <taxon>Sphingomonadales</taxon>
        <taxon>Sphingomonadaceae</taxon>
        <taxon>Sphingomonas</taxon>
    </lineage>
</organism>
<protein>
    <submittedName>
        <fullName evidence="1">DNA, contig: SP610</fullName>
    </submittedName>
</protein>
<evidence type="ECO:0000313" key="1">
    <source>
        <dbReference type="EMBL" id="GAN12479.1"/>
    </source>
</evidence>
<sequence length="69" mass="7419">MDTVRARAGDTLDALIWRERGLGPDDLPAVLQANPGLARLGPVLPIGTPVILPDTPPANRVRDVVQLWT</sequence>
<dbReference type="Pfam" id="PF05489">
    <property type="entry name" value="Phage_tail_X"/>
    <property type="match status" value="1"/>
</dbReference>
<dbReference type="Proteomes" id="UP000032025">
    <property type="component" value="Unassembled WGS sequence"/>
</dbReference>
<dbReference type="GeneID" id="78526348"/>
<name>A0A0C9MYS6_SPHPI</name>